<keyword evidence="1" id="KW-1133">Transmembrane helix</keyword>
<proteinExistence type="predicted"/>
<dbReference type="STRING" id="633194.SAMN05421759_102494"/>
<dbReference type="AlphaFoldDB" id="A0A1N7L9D4"/>
<protein>
    <submittedName>
        <fullName evidence="2">Uncharacterized protein</fullName>
    </submittedName>
</protein>
<organism evidence="2 3">
    <name type="scientific">Roseivivax lentus</name>
    <dbReference type="NCBI Taxonomy" id="633194"/>
    <lineage>
        <taxon>Bacteria</taxon>
        <taxon>Pseudomonadati</taxon>
        <taxon>Pseudomonadota</taxon>
        <taxon>Alphaproteobacteria</taxon>
        <taxon>Rhodobacterales</taxon>
        <taxon>Roseobacteraceae</taxon>
        <taxon>Roseivivax</taxon>
    </lineage>
</organism>
<sequence length="104" mass="12116">MPKSRIPSVPRKSRKASSVALATRYLFLWNAKSIYYCRNCRKMRSFYWQYCLHCEWENPVLMRQPAWWAGWGKAVLGGLALTLGIVVIAYGYHWLWGTGFPGLQ</sequence>
<evidence type="ECO:0000313" key="3">
    <source>
        <dbReference type="Proteomes" id="UP000186684"/>
    </source>
</evidence>
<evidence type="ECO:0000313" key="2">
    <source>
        <dbReference type="EMBL" id="SIS70449.1"/>
    </source>
</evidence>
<keyword evidence="3" id="KW-1185">Reference proteome</keyword>
<feature type="transmembrane region" description="Helical" evidence="1">
    <location>
        <begin position="71"/>
        <end position="95"/>
    </location>
</feature>
<evidence type="ECO:0000256" key="1">
    <source>
        <dbReference type="SAM" id="Phobius"/>
    </source>
</evidence>
<keyword evidence="1" id="KW-0472">Membrane</keyword>
<name>A0A1N7L9D4_9RHOB</name>
<dbReference type="EMBL" id="FTOQ01000002">
    <property type="protein sequence ID" value="SIS70449.1"/>
    <property type="molecule type" value="Genomic_DNA"/>
</dbReference>
<reference evidence="3" key="1">
    <citation type="submission" date="2017-01" db="EMBL/GenBank/DDBJ databases">
        <authorList>
            <person name="Varghese N."/>
            <person name="Submissions S."/>
        </authorList>
    </citation>
    <scope>NUCLEOTIDE SEQUENCE [LARGE SCALE GENOMIC DNA]</scope>
    <source>
        <strain evidence="3">DSM 29430</strain>
    </source>
</reference>
<dbReference type="Proteomes" id="UP000186684">
    <property type="component" value="Unassembled WGS sequence"/>
</dbReference>
<keyword evidence="1" id="KW-0812">Transmembrane</keyword>
<gene>
    <name evidence="2" type="ORF">SAMN05421759_102494</name>
</gene>
<accession>A0A1N7L9D4</accession>